<reference evidence="1" key="1">
    <citation type="submission" date="2018-02" db="EMBL/GenBank/DDBJ databases">
        <title>Rhizophora mucronata_Transcriptome.</title>
        <authorList>
            <person name="Meera S.P."/>
            <person name="Sreeshan A."/>
            <person name="Augustine A."/>
        </authorList>
    </citation>
    <scope>NUCLEOTIDE SEQUENCE</scope>
    <source>
        <tissue evidence="1">Leaf</tissue>
    </source>
</reference>
<dbReference type="EMBL" id="GGEC01070277">
    <property type="protein sequence ID" value="MBX50761.1"/>
    <property type="molecule type" value="Transcribed_RNA"/>
</dbReference>
<proteinExistence type="predicted"/>
<dbReference type="AlphaFoldDB" id="A0A2P2P812"/>
<organism evidence="1">
    <name type="scientific">Rhizophora mucronata</name>
    <name type="common">Asiatic mangrove</name>
    <dbReference type="NCBI Taxonomy" id="61149"/>
    <lineage>
        <taxon>Eukaryota</taxon>
        <taxon>Viridiplantae</taxon>
        <taxon>Streptophyta</taxon>
        <taxon>Embryophyta</taxon>
        <taxon>Tracheophyta</taxon>
        <taxon>Spermatophyta</taxon>
        <taxon>Magnoliopsida</taxon>
        <taxon>eudicotyledons</taxon>
        <taxon>Gunneridae</taxon>
        <taxon>Pentapetalae</taxon>
        <taxon>rosids</taxon>
        <taxon>fabids</taxon>
        <taxon>Malpighiales</taxon>
        <taxon>Rhizophoraceae</taxon>
        <taxon>Rhizophora</taxon>
    </lineage>
</organism>
<accession>A0A2P2P812</accession>
<evidence type="ECO:0000313" key="1">
    <source>
        <dbReference type="EMBL" id="MBX50761.1"/>
    </source>
</evidence>
<protein>
    <submittedName>
        <fullName evidence="1">Uncharacterized protein</fullName>
    </submittedName>
</protein>
<name>A0A2P2P812_RHIMU</name>
<sequence length="65" mass="7469">MQSFSQSIHLFSLFSANTKILRYFTDSYISTLKKQACKQATVMDTMQQKLMYCSMCTGMSYSITV</sequence>